<comment type="caution">
    <text evidence="2">The sequence shown here is derived from an EMBL/GenBank/DDBJ whole genome shotgun (WGS) entry which is preliminary data.</text>
</comment>
<protein>
    <recommendedName>
        <fullName evidence="4">Lipoprotein</fullName>
    </recommendedName>
</protein>
<organism evidence="2 3">
    <name type="scientific">Pseudonocardia sulfidoxydans NBRC 16205</name>
    <dbReference type="NCBI Taxonomy" id="1223511"/>
    <lineage>
        <taxon>Bacteria</taxon>
        <taxon>Bacillati</taxon>
        <taxon>Actinomycetota</taxon>
        <taxon>Actinomycetes</taxon>
        <taxon>Pseudonocardiales</taxon>
        <taxon>Pseudonocardiaceae</taxon>
        <taxon>Pseudonocardia</taxon>
    </lineage>
</organism>
<dbReference type="Proteomes" id="UP000321685">
    <property type="component" value="Unassembled WGS sequence"/>
</dbReference>
<name>A0A511DEN0_9PSEU</name>
<gene>
    <name evidence="2" type="ORF">PSU4_11380</name>
</gene>
<dbReference type="RefSeq" id="WP_147103071.1">
    <property type="nucleotide sequence ID" value="NZ_BJVJ01000006.1"/>
</dbReference>
<evidence type="ECO:0000313" key="3">
    <source>
        <dbReference type="Proteomes" id="UP000321685"/>
    </source>
</evidence>
<dbReference type="EMBL" id="BJVJ01000006">
    <property type="protein sequence ID" value="GEL22184.1"/>
    <property type="molecule type" value="Genomic_DNA"/>
</dbReference>
<keyword evidence="1" id="KW-0732">Signal</keyword>
<evidence type="ECO:0000256" key="1">
    <source>
        <dbReference type="SAM" id="SignalP"/>
    </source>
</evidence>
<feature type="signal peptide" evidence="1">
    <location>
        <begin position="1"/>
        <end position="20"/>
    </location>
</feature>
<evidence type="ECO:0000313" key="2">
    <source>
        <dbReference type="EMBL" id="GEL22184.1"/>
    </source>
</evidence>
<keyword evidence="3" id="KW-1185">Reference proteome</keyword>
<dbReference type="AlphaFoldDB" id="A0A511DEN0"/>
<dbReference type="InterPro" id="IPR024495">
    <property type="entry name" value="DUF2771"/>
</dbReference>
<feature type="chain" id="PRO_5039012025" description="Lipoprotein" evidence="1">
    <location>
        <begin position="21"/>
        <end position="159"/>
    </location>
</feature>
<proteinExistence type="predicted"/>
<accession>A0A511DEN0</accession>
<dbReference type="OrthoDB" id="3683061at2"/>
<evidence type="ECO:0008006" key="4">
    <source>
        <dbReference type="Google" id="ProtNLM"/>
    </source>
</evidence>
<sequence length="159" mass="16558">MLRRLLPLLIVACAVLPAGCGGSDDAPPQVTFTVAGQERTTGPTQWCDLKVTDCTGDPAAEVHLGVPAGTPVQVAVTEGLSSTPWHVVFSYRGADGQQVDGRSPVFAAGAQEDYTLELPAPTDQLITAQVQAFGIPSADPQTGQGEFLIRGSWVLVTDA</sequence>
<reference evidence="2 3" key="1">
    <citation type="submission" date="2019-07" db="EMBL/GenBank/DDBJ databases">
        <title>Whole genome shotgun sequence of Pseudonocardia sulfidoxydans NBRC 16205.</title>
        <authorList>
            <person name="Hosoyama A."/>
            <person name="Uohara A."/>
            <person name="Ohji S."/>
            <person name="Ichikawa N."/>
        </authorList>
    </citation>
    <scope>NUCLEOTIDE SEQUENCE [LARGE SCALE GENOMIC DNA]</scope>
    <source>
        <strain evidence="2 3">NBRC 16205</strain>
    </source>
</reference>
<dbReference type="Pfam" id="PF10969">
    <property type="entry name" value="DUF2771"/>
    <property type="match status" value="1"/>
</dbReference>